<dbReference type="AlphaFoldDB" id="A0A9P7G549"/>
<comment type="caution">
    <text evidence="3">The sequence shown here is derived from an EMBL/GenBank/DDBJ whole genome shotgun (WGS) entry which is preliminary data.</text>
</comment>
<dbReference type="Pfam" id="PF21294">
    <property type="entry name" value="Polysacc_lyase_14"/>
    <property type="match status" value="1"/>
</dbReference>
<reference evidence="3" key="1">
    <citation type="submission" date="2020-07" db="EMBL/GenBank/DDBJ databases">
        <authorList>
            <person name="Nieuwenhuis M."/>
            <person name="Van De Peppel L.J.J."/>
        </authorList>
    </citation>
    <scope>NUCLEOTIDE SEQUENCE</scope>
    <source>
        <strain evidence="3">AP01</strain>
        <tissue evidence="3">Mycelium</tissue>
    </source>
</reference>
<sequence>MPRKNVSDAQSRRNPFDKDQITTQFEQYLQLEHSNRLENDAAPVPSTSKRPSAAESYLTRKSQKKQAEQSASSSTTTTVAAIPDPEPPNRTPSPIQIDNEPPPPPSSHAPDTSAIGDRGRVLPPTRPPPIRPTAPEIHPERLEPPENGPETGTYLPSFQVTESFLDAMAYATLEDSGMKPEDIARLRQPERDSTDLLDDSNRHLLKSVRHFINNTDSSRNYYENTRQIDLLTYPEDPFLSFNQVKRVETLSEVVPIHHDMCIDSCLAFTGPYAKLNACPICLKSRIDPKTKKPRRQFTTIPIGSVLQSLYGSPKIAEQMHYLERRLMELSDYVKKNGKLPQFEDFANVHVPTTSSLLETTESDPTYGASVGRGAFKFAPGKWTTVSQCIKLNSVGKADGEMELFTNGQSVINIKGLML</sequence>
<dbReference type="Gene3D" id="2.60.120.200">
    <property type="match status" value="1"/>
</dbReference>
<feature type="domain" description="Polysaccharide lyase 14" evidence="2">
    <location>
        <begin position="359"/>
        <end position="417"/>
    </location>
</feature>
<gene>
    <name evidence="3" type="ORF">DXG03_006598</name>
</gene>
<proteinExistence type="predicted"/>
<organism evidence="3 4">
    <name type="scientific">Asterophora parasitica</name>
    <dbReference type="NCBI Taxonomy" id="117018"/>
    <lineage>
        <taxon>Eukaryota</taxon>
        <taxon>Fungi</taxon>
        <taxon>Dikarya</taxon>
        <taxon>Basidiomycota</taxon>
        <taxon>Agaricomycotina</taxon>
        <taxon>Agaricomycetes</taxon>
        <taxon>Agaricomycetidae</taxon>
        <taxon>Agaricales</taxon>
        <taxon>Tricholomatineae</taxon>
        <taxon>Lyophyllaceae</taxon>
        <taxon>Asterophora</taxon>
    </lineage>
</organism>
<name>A0A9P7G549_9AGAR</name>
<evidence type="ECO:0000259" key="2">
    <source>
        <dbReference type="Pfam" id="PF21294"/>
    </source>
</evidence>
<evidence type="ECO:0000256" key="1">
    <source>
        <dbReference type="SAM" id="MobiDB-lite"/>
    </source>
</evidence>
<evidence type="ECO:0000313" key="4">
    <source>
        <dbReference type="Proteomes" id="UP000775547"/>
    </source>
</evidence>
<feature type="region of interest" description="Disordered" evidence="1">
    <location>
        <begin position="1"/>
        <end position="155"/>
    </location>
</feature>
<feature type="non-terminal residue" evidence="3">
    <location>
        <position position="418"/>
    </location>
</feature>
<dbReference type="EMBL" id="JABCKV010000440">
    <property type="protein sequence ID" value="KAG5640942.1"/>
    <property type="molecule type" value="Genomic_DNA"/>
</dbReference>
<feature type="compositionally biased region" description="Basic and acidic residues" evidence="1">
    <location>
        <begin position="10"/>
        <end position="20"/>
    </location>
</feature>
<accession>A0A9P7G549</accession>
<dbReference type="Proteomes" id="UP000775547">
    <property type="component" value="Unassembled WGS sequence"/>
</dbReference>
<evidence type="ECO:0000313" key="3">
    <source>
        <dbReference type="EMBL" id="KAG5640942.1"/>
    </source>
</evidence>
<keyword evidence="4" id="KW-1185">Reference proteome</keyword>
<dbReference type="OrthoDB" id="2742740at2759"/>
<feature type="compositionally biased region" description="Low complexity" evidence="1">
    <location>
        <begin position="68"/>
        <end position="81"/>
    </location>
</feature>
<dbReference type="PANTHER" id="PTHR40124">
    <property type="match status" value="1"/>
</dbReference>
<reference evidence="3" key="2">
    <citation type="submission" date="2021-10" db="EMBL/GenBank/DDBJ databases">
        <title>Phylogenomics reveals ancestral predisposition of the termite-cultivated fungus Termitomyces towards a domesticated lifestyle.</title>
        <authorList>
            <person name="Auxier B."/>
            <person name="Grum-Grzhimaylo A."/>
            <person name="Cardenas M.E."/>
            <person name="Lodge J.D."/>
            <person name="Laessoe T."/>
            <person name="Pedersen O."/>
            <person name="Smith M.E."/>
            <person name="Kuyper T.W."/>
            <person name="Franco-Molano E.A."/>
            <person name="Baroni T.J."/>
            <person name="Aanen D.K."/>
        </authorList>
    </citation>
    <scope>NUCLEOTIDE SEQUENCE</scope>
    <source>
        <strain evidence="3">AP01</strain>
        <tissue evidence="3">Mycelium</tissue>
    </source>
</reference>
<dbReference type="InterPro" id="IPR048958">
    <property type="entry name" value="Polysacc_lyase_14"/>
</dbReference>
<protein>
    <recommendedName>
        <fullName evidence="2">Polysaccharide lyase 14 domain-containing protein</fullName>
    </recommendedName>
</protein>
<dbReference type="PANTHER" id="PTHR40124:SF1">
    <property type="entry name" value="DISAGGREGATASE RELATED REPEAT PROTEIN"/>
    <property type="match status" value="1"/>
</dbReference>